<feature type="transmembrane region" description="Helical" evidence="5">
    <location>
        <begin position="71"/>
        <end position="91"/>
    </location>
</feature>
<sequence>MIIESQPIWPTALLALALIGDIVMSLKPMAFIATCLSGVRLPRSWWWVLIYVKSLAVAGLIAGFWLPGVGLAATAGVIAYFIAAVIAHLRAGFTGSELWINCAGMLALSVAALVLTLVL</sequence>
<dbReference type="RefSeq" id="WP_165883188.1">
    <property type="nucleotide sequence ID" value="NZ_CP035810.1"/>
</dbReference>
<organism evidence="6 7">
    <name type="scientific">Brevibacterium luteolum</name>
    <dbReference type="NCBI Taxonomy" id="199591"/>
    <lineage>
        <taxon>Bacteria</taxon>
        <taxon>Bacillati</taxon>
        <taxon>Actinomycetota</taxon>
        <taxon>Actinomycetes</taxon>
        <taxon>Micrococcales</taxon>
        <taxon>Brevibacteriaceae</taxon>
        <taxon>Brevibacterium</taxon>
    </lineage>
</organism>
<protein>
    <recommendedName>
        <fullName evidence="8">DoxX family protein</fullName>
    </recommendedName>
</protein>
<feature type="transmembrane region" description="Helical" evidence="5">
    <location>
        <begin position="98"/>
        <end position="118"/>
    </location>
</feature>
<name>A0A6G8KVQ2_9MICO</name>
<keyword evidence="4 5" id="KW-0472">Membrane</keyword>
<keyword evidence="3 5" id="KW-1133">Transmembrane helix</keyword>
<evidence type="ECO:0000256" key="2">
    <source>
        <dbReference type="ARBA" id="ARBA00022692"/>
    </source>
</evidence>
<dbReference type="AlphaFoldDB" id="A0A6G8KVQ2"/>
<dbReference type="KEGG" id="blut:EW640_05130"/>
<evidence type="ECO:0000256" key="3">
    <source>
        <dbReference type="ARBA" id="ARBA00022989"/>
    </source>
</evidence>
<evidence type="ECO:0000313" key="6">
    <source>
        <dbReference type="EMBL" id="QIN28726.1"/>
    </source>
</evidence>
<dbReference type="EMBL" id="CP035810">
    <property type="protein sequence ID" value="QIN28726.1"/>
    <property type="molecule type" value="Genomic_DNA"/>
</dbReference>
<comment type="subcellular location">
    <subcellularLocation>
        <location evidence="1">Membrane</location>
        <topology evidence="1">Multi-pass membrane protein</topology>
    </subcellularLocation>
</comment>
<accession>A0A6G8KVQ2</accession>
<dbReference type="Proteomes" id="UP000501518">
    <property type="component" value="Chromosome"/>
</dbReference>
<dbReference type="InterPro" id="IPR032808">
    <property type="entry name" value="DoxX"/>
</dbReference>
<gene>
    <name evidence="6" type="ORF">EW640_05130</name>
</gene>
<evidence type="ECO:0000256" key="5">
    <source>
        <dbReference type="SAM" id="Phobius"/>
    </source>
</evidence>
<dbReference type="GO" id="GO:0016020">
    <property type="term" value="C:membrane"/>
    <property type="evidence" value="ECO:0007669"/>
    <property type="project" value="UniProtKB-SubCell"/>
</dbReference>
<reference evidence="6 7" key="1">
    <citation type="submission" date="2019-02" db="EMBL/GenBank/DDBJ databases">
        <title>Complete Genome Sequence and Methylome Analysis of Brevibacterium luteolum NEB1784.</title>
        <authorList>
            <person name="Fomenkov A."/>
            <person name="Roberts R.J."/>
        </authorList>
    </citation>
    <scope>NUCLEOTIDE SEQUENCE [LARGE SCALE GENOMIC DNA]</scope>
    <source>
        <strain evidence="6 7">NEB1784</strain>
    </source>
</reference>
<evidence type="ECO:0000313" key="7">
    <source>
        <dbReference type="Proteomes" id="UP000501518"/>
    </source>
</evidence>
<dbReference type="Pfam" id="PF13564">
    <property type="entry name" value="DoxX_2"/>
    <property type="match status" value="1"/>
</dbReference>
<proteinExistence type="predicted"/>
<feature type="transmembrane region" description="Helical" evidence="5">
    <location>
        <begin position="12"/>
        <end position="33"/>
    </location>
</feature>
<evidence type="ECO:0000256" key="4">
    <source>
        <dbReference type="ARBA" id="ARBA00023136"/>
    </source>
</evidence>
<keyword evidence="2 5" id="KW-0812">Transmembrane</keyword>
<evidence type="ECO:0008006" key="8">
    <source>
        <dbReference type="Google" id="ProtNLM"/>
    </source>
</evidence>
<feature type="transmembrane region" description="Helical" evidence="5">
    <location>
        <begin position="45"/>
        <end position="65"/>
    </location>
</feature>
<evidence type="ECO:0000256" key="1">
    <source>
        <dbReference type="ARBA" id="ARBA00004141"/>
    </source>
</evidence>